<dbReference type="PANTHER" id="PTHR30146">
    <property type="entry name" value="LACI-RELATED TRANSCRIPTIONAL REPRESSOR"/>
    <property type="match status" value="1"/>
</dbReference>
<keyword evidence="2" id="KW-0805">Transcription regulation</keyword>
<dbReference type="InterPro" id="IPR010982">
    <property type="entry name" value="Lambda_DNA-bd_dom_sf"/>
</dbReference>
<name>A0A7W5FN24_9BACL</name>
<dbReference type="Pfam" id="PF13377">
    <property type="entry name" value="Peripla_BP_3"/>
    <property type="match status" value="1"/>
</dbReference>
<feature type="domain" description="HTH lacI-type" evidence="5">
    <location>
        <begin position="3"/>
        <end position="57"/>
    </location>
</feature>
<comment type="caution">
    <text evidence="6">The sequence shown here is derived from an EMBL/GenBank/DDBJ whole genome shotgun (WGS) entry which is preliminary data.</text>
</comment>
<accession>A0A7W5FN24</accession>
<dbReference type="GO" id="GO:0000976">
    <property type="term" value="F:transcription cis-regulatory region binding"/>
    <property type="evidence" value="ECO:0007669"/>
    <property type="project" value="TreeGrafter"/>
</dbReference>
<dbReference type="InterPro" id="IPR028082">
    <property type="entry name" value="Peripla_BP_I"/>
</dbReference>
<dbReference type="InterPro" id="IPR046335">
    <property type="entry name" value="LacI/GalR-like_sensor"/>
</dbReference>
<keyword evidence="7" id="KW-1185">Reference proteome</keyword>
<dbReference type="Pfam" id="PF00356">
    <property type="entry name" value="LacI"/>
    <property type="match status" value="1"/>
</dbReference>
<evidence type="ECO:0000313" key="6">
    <source>
        <dbReference type="EMBL" id="MBB3110743.1"/>
    </source>
</evidence>
<dbReference type="Gene3D" id="1.10.260.40">
    <property type="entry name" value="lambda repressor-like DNA-binding domains"/>
    <property type="match status" value="1"/>
</dbReference>
<dbReference type="GO" id="GO:0003700">
    <property type="term" value="F:DNA-binding transcription factor activity"/>
    <property type="evidence" value="ECO:0007669"/>
    <property type="project" value="TreeGrafter"/>
</dbReference>
<organism evidence="6 7">
    <name type="scientific">Paenibacillus phyllosphaerae</name>
    <dbReference type="NCBI Taxonomy" id="274593"/>
    <lineage>
        <taxon>Bacteria</taxon>
        <taxon>Bacillati</taxon>
        <taxon>Bacillota</taxon>
        <taxon>Bacilli</taxon>
        <taxon>Bacillales</taxon>
        <taxon>Paenibacillaceae</taxon>
        <taxon>Paenibacillus</taxon>
    </lineage>
</organism>
<dbReference type="CDD" id="cd06267">
    <property type="entry name" value="PBP1_LacI_sugar_binding-like"/>
    <property type="match status" value="1"/>
</dbReference>
<dbReference type="EMBL" id="JACHXK010000005">
    <property type="protein sequence ID" value="MBB3110743.1"/>
    <property type="molecule type" value="Genomic_DNA"/>
</dbReference>
<dbReference type="Gene3D" id="3.40.50.2300">
    <property type="match status" value="2"/>
</dbReference>
<dbReference type="AlphaFoldDB" id="A0A7W5FN24"/>
<dbReference type="SUPFAM" id="SSF47413">
    <property type="entry name" value="lambda repressor-like DNA-binding domains"/>
    <property type="match status" value="1"/>
</dbReference>
<dbReference type="SUPFAM" id="SSF53822">
    <property type="entry name" value="Periplasmic binding protein-like I"/>
    <property type="match status" value="1"/>
</dbReference>
<keyword evidence="3 6" id="KW-0238">DNA-binding</keyword>
<evidence type="ECO:0000259" key="5">
    <source>
        <dbReference type="PROSITE" id="PS50932"/>
    </source>
</evidence>
<evidence type="ECO:0000256" key="2">
    <source>
        <dbReference type="ARBA" id="ARBA00023015"/>
    </source>
</evidence>
<dbReference type="InterPro" id="IPR000843">
    <property type="entry name" value="HTH_LacI"/>
</dbReference>
<proteinExistence type="predicted"/>
<reference evidence="6 7" key="1">
    <citation type="submission" date="2020-08" db="EMBL/GenBank/DDBJ databases">
        <title>Genomic Encyclopedia of Type Strains, Phase III (KMG-III): the genomes of soil and plant-associated and newly described type strains.</title>
        <authorList>
            <person name="Whitman W."/>
        </authorList>
    </citation>
    <scope>NUCLEOTIDE SEQUENCE [LARGE SCALE GENOMIC DNA]</scope>
    <source>
        <strain evidence="6 7">CECT 5862</strain>
    </source>
</reference>
<evidence type="ECO:0000256" key="4">
    <source>
        <dbReference type="ARBA" id="ARBA00023163"/>
    </source>
</evidence>
<keyword evidence="4" id="KW-0804">Transcription</keyword>
<keyword evidence="1" id="KW-0678">Repressor</keyword>
<evidence type="ECO:0000313" key="7">
    <source>
        <dbReference type="Proteomes" id="UP000570361"/>
    </source>
</evidence>
<dbReference type="PROSITE" id="PS50932">
    <property type="entry name" value="HTH_LACI_2"/>
    <property type="match status" value="1"/>
</dbReference>
<gene>
    <name evidence="6" type="ORF">FHS18_002810</name>
</gene>
<dbReference type="CDD" id="cd01392">
    <property type="entry name" value="HTH_LacI"/>
    <property type="match status" value="1"/>
</dbReference>
<dbReference type="Proteomes" id="UP000570361">
    <property type="component" value="Unassembled WGS sequence"/>
</dbReference>
<sequence length="336" mass="36949">MKVSIFDVARRSGLSVVTVSRVLNNAESVRPKNREKVLKAMKELDYQPNAAARSLARGRTGIIGLALTTLHDSVFDRIVREINALLAAQGYYLALSVTQEADEGGGSIFQEDRVDGVILLSPVREEKFVQELKKKQIPFVMLDNQHRNPSVSSVIVDNFKGGYEATRHLIDLGHQRIAHIRGSDLFLSSRERERGFLFAMEEAGLVPFALESGDFSVTSGYEIATRWIDAGRLPSAVFASDDHIALGVMDALKNNGLRVPDDVSIVGYDDQLLASQFRPRLTTVRQPAALIGRKGVELLMEAMNGPAKKNVTVQLDPELIVRESTAPVRQGSSSPQ</sequence>
<evidence type="ECO:0000256" key="3">
    <source>
        <dbReference type="ARBA" id="ARBA00023125"/>
    </source>
</evidence>
<dbReference type="SMART" id="SM00354">
    <property type="entry name" value="HTH_LACI"/>
    <property type="match status" value="1"/>
</dbReference>
<dbReference type="PANTHER" id="PTHR30146:SF148">
    <property type="entry name" value="HTH-TYPE TRANSCRIPTIONAL REPRESSOR PURR-RELATED"/>
    <property type="match status" value="1"/>
</dbReference>
<evidence type="ECO:0000256" key="1">
    <source>
        <dbReference type="ARBA" id="ARBA00022491"/>
    </source>
</evidence>
<protein>
    <submittedName>
        <fullName evidence="6">DNA-binding LacI/PurR family transcriptional regulator</fullName>
    </submittedName>
</protein>